<evidence type="ECO:0000313" key="3">
    <source>
        <dbReference type="EMBL" id="KAH0575302.1"/>
    </source>
</evidence>
<dbReference type="EMBL" id="AUWU02000003">
    <property type="protein sequence ID" value="KAH0575302.1"/>
    <property type="molecule type" value="Genomic_DNA"/>
</dbReference>
<gene>
    <name evidence="2" type="ORF">SS50377_11097</name>
    <name evidence="3" type="ORF">SS50377_22929</name>
</gene>
<evidence type="ECO:0000313" key="2">
    <source>
        <dbReference type="EMBL" id="EST48773.1"/>
    </source>
</evidence>
<keyword evidence="2" id="KW-0238">DNA-binding</keyword>
<dbReference type="CDD" id="cd00167">
    <property type="entry name" value="SANT"/>
    <property type="match status" value="1"/>
</dbReference>
<name>V6LX09_9EUKA</name>
<accession>V6LX09</accession>
<dbReference type="InterPro" id="IPR009057">
    <property type="entry name" value="Homeodomain-like_sf"/>
</dbReference>
<dbReference type="EMBL" id="KI545978">
    <property type="protein sequence ID" value="EST48773.1"/>
    <property type="molecule type" value="Genomic_DNA"/>
</dbReference>
<dbReference type="Proteomes" id="UP000018208">
    <property type="component" value="Unassembled WGS sequence"/>
</dbReference>
<proteinExistence type="predicted"/>
<feature type="domain" description="Myb-like" evidence="1">
    <location>
        <begin position="7"/>
        <end position="50"/>
    </location>
</feature>
<dbReference type="Pfam" id="PF00249">
    <property type="entry name" value="Myb_DNA-binding"/>
    <property type="match status" value="1"/>
</dbReference>
<organism evidence="2">
    <name type="scientific">Spironucleus salmonicida</name>
    <dbReference type="NCBI Taxonomy" id="348837"/>
    <lineage>
        <taxon>Eukaryota</taxon>
        <taxon>Metamonada</taxon>
        <taxon>Diplomonadida</taxon>
        <taxon>Hexamitidae</taxon>
        <taxon>Hexamitinae</taxon>
        <taxon>Spironucleus</taxon>
    </lineage>
</organism>
<reference evidence="2 3" key="1">
    <citation type="journal article" date="2014" name="PLoS Genet.">
        <title>The Genome of Spironucleus salmonicida Highlights a Fish Pathogen Adapted to Fluctuating Environments.</title>
        <authorList>
            <person name="Xu F."/>
            <person name="Jerlstrom-Hultqvist J."/>
            <person name="Einarsson E."/>
            <person name="Astvaldsson A."/>
            <person name="Svard S.G."/>
            <person name="Andersson J.O."/>
        </authorList>
    </citation>
    <scope>NUCLEOTIDE SEQUENCE</scope>
    <source>
        <strain evidence="3">ATCC 50377</strain>
    </source>
</reference>
<dbReference type="GO" id="GO:0003677">
    <property type="term" value="F:DNA binding"/>
    <property type="evidence" value="ECO:0007669"/>
    <property type="project" value="UniProtKB-KW"/>
</dbReference>
<sequence length="83" mass="9442">MTHNAHCWTAYETQLLETAVLQFGRDWDAIRESALPHLESGSIRNKYYKLGLHLGQRRHTSCPVPTVEEILSQIYSIMNGGLS</sequence>
<dbReference type="SUPFAM" id="SSF46689">
    <property type="entry name" value="Homeodomain-like"/>
    <property type="match status" value="1"/>
</dbReference>
<evidence type="ECO:0000313" key="4">
    <source>
        <dbReference type="Proteomes" id="UP000018208"/>
    </source>
</evidence>
<dbReference type="VEuPathDB" id="GiardiaDB:SS50377_22929"/>
<protein>
    <submittedName>
        <fullName evidence="2">Myb-like DNA-binding domain-containing protein</fullName>
    </submittedName>
</protein>
<dbReference type="Gene3D" id="1.10.10.60">
    <property type="entry name" value="Homeodomain-like"/>
    <property type="match status" value="1"/>
</dbReference>
<dbReference type="AlphaFoldDB" id="V6LX09"/>
<evidence type="ECO:0000259" key="1">
    <source>
        <dbReference type="Pfam" id="PF00249"/>
    </source>
</evidence>
<dbReference type="InterPro" id="IPR001005">
    <property type="entry name" value="SANT/Myb"/>
</dbReference>
<reference evidence="3" key="2">
    <citation type="submission" date="2020-12" db="EMBL/GenBank/DDBJ databases">
        <title>New Spironucleus salmonicida genome in near-complete chromosomes.</title>
        <authorList>
            <person name="Xu F."/>
            <person name="Kurt Z."/>
            <person name="Jimenez-Gonzalez A."/>
            <person name="Astvaldsson A."/>
            <person name="Andersson J.O."/>
            <person name="Svard S.G."/>
        </authorList>
    </citation>
    <scope>NUCLEOTIDE SEQUENCE</scope>
    <source>
        <strain evidence="3">ATCC 50377</strain>
    </source>
</reference>
<keyword evidence="4" id="KW-1185">Reference proteome</keyword>